<name>A0A5K7ZE17_9BACT</name>
<accession>A0A5K7ZE17</accession>
<reference evidence="3 4" key="1">
    <citation type="submission" date="2019-11" db="EMBL/GenBank/DDBJ databases">
        <title>Comparative genomics of hydrocarbon-degrading Desulfosarcina strains.</title>
        <authorList>
            <person name="Watanabe M."/>
            <person name="Kojima H."/>
            <person name="Fukui M."/>
        </authorList>
    </citation>
    <scope>NUCLEOTIDE SEQUENCE [LARGE SCALE GENOMIC DNA]</scope>
    <source>
        <strain evidence="3 4">28bB2T</strain>
    </source>
</reference>
<dbReference type="Pfam" id="PF13538">
    <property type="entry name" value="UvrD_C_2"/>
    <property type="match status" value="1"/>
</dbReference>
<evidence type="ECO:0000259" key="1">
    <source>
        <dbReference type="Pfam" id="PF09848"/>
    </source>
</evidence>
<feature type="domain" description="UvrD-like helicase C-terminal" evidence="2">
    <location>
        <begin position="374"/>
        <end position="416"/>
    </location>
</feature>
<organism evidence="3 4">
    <name type="scientific">Desulfosarcina ovata subsp. sediminis</name>
    <dbReference type="NCBI Taxonomy" id="885957"/>
    <lineage>
        <taxon>Bacteria</taxon>
        <taxon>Pseudomonadati</taxon>
        <taxon>Thermodesulfobacteriota</taxon>
        <taxon>Desulfobacteria</taxon>
        <taxon>Desulfobacterales</taxon>
        <taxon>Desulfosarcinaceae</taxon>
        <taxon>Desulfosarcina</taxon>
    </lineage>
</organism>
<protein>
    <recommendedName>
        <fullName evidence="5">DNA helicase</fullName>
    </recommendedName>
</protein>
<evidence type="ECO:0008006" key="5">
    <source>
        <dbReference type="Google" id="ProtNLM"/>
    </source>
</evidence>
<sequence length="436" mass="49306">MDSSTFREFKSGTAFCADLKSRIKQSVAADINLSSPDHQLSTGQIDNIVKYCVPVQKFCPDARKEISQREAEIERILCEQQKPVLQLTSWNNRVVITGGAGTGKTLIAMEVARRRAERGERVALLCFNHLIGEWMKEHCAEERPALPNLIVGRAISVMADMSGVVIPDKPSQDYWDFELPKIIEERVTDPDFKAAATFDCLVIDEAQDLLARPRIWECLSYFVSGGLRNGSIALFGDLDHQVLTGRDSIIKALSELDESNRPVRWKLSENCRNYRIIGDTAVQLAGLTGPVYSGYLRSGGSVSNYDIYFYDDKEDQSNKVLQYLKEFRVQGYRQSEITLLSFRTDRYSIAASLKKAGYRLRPVWQSGKSTSYASVHAFKGLENKLIILTDAALDHREFHRDLFYTGMTRATESVRVLCHTESKATIMKWIMGRDNT</sequence>
<dbReference type="GO" id="GO:0005524">
    <property type="term" value="F:ATP binding"/>
    <property type="evidence" value="ECO:0007669"/>
    <property type="project" value="InterPro"/>
</dbReference>
<dbReference type="InterPro" id="IPR000212">
    <property type="entry name" value="DNA_helicase_UvrD/REP"/>
</dbReference>
<feature type="domain" description="Schlafen group 3-like DNA/RNA helicase" evidence="1">
    <location>
        <begin position="94"/>
        <end position="212"/>
    </location>
</feature>
<dbReference type="InterPro" id="IPR018647">
    <property type="entry name" value="SLFN_3-like_DNA/RNA_helicase"/>
</dbReference>
<evidence type="ECO:0000259" key="2">
    <source>
        <dbReference type="Pfam" id="PF13538"/>
    </source>
</evidence>
<evidence type="ECO:0000313" key="4">
    <source>
        <dbReference type="Proteomes" id="UP000425960"/>
    </source>
</evidence>
<dbReference type="PANTHER" id="PTHR11070:SF30">
    <property type="entry name" value="F-BOX DNA HELICASE 1"/>
    <property type="match status" value="1"/>
</dbReference>
<gene>
    <name evidence="3" type="ORF">DSCO28_09940</name>
</gene>
<evidence type="ECO:0000313" key="3">
    <source>
        <dbReference type="EMBL" id="BBO80428.1"/>
    </source>
</evidence>
<dbReference type="KEGG" id="dov:DSCO28_09940"/>
<dbReference type="EMBL" id="AP021876">
    <property type="protein sequence ID" value="BBO80428.1"/>
    <property type="molecule type" value="Genomic_DNA"/>
</dbReference>
<proteinExistence type="predicted"/>
<dbReference type="GO" id="GO:0000724">
    <property type="term" value="P:double-strand break repair via homologous recombination"/>
    <property type="evidence" value="ECO:0007669"/>
    <property type="project" value="TreeGrafter"/>
</dbReference>
<dbReference type="Pfam" id="PF09848">
    <property type="entry name" value="SLFN-g3_helicase"/>
    <property type="match status" value="1"/>
</dbReference>
<dbReference type="GO" id="GO:0003677">
    <property type="term" value="F:DNA binding"/>
    <property type="evidence" value="ECO:0007669"/>
    <property type="project" value="InterPro"/>
</dbReference>
<dbReference type="InterPro" id="IPR027417">
    <property type="entry name" value="P-loop_NTPase"/>
</dbReference>
<dbReference type="GO" id="GO:0043138">
    <property type="term" value="F:3'-5' DNA helicase activity"/>
    <property type="evidence" value="ECO:0007669"/>
    <property type="project" value="TreeGrafter"/>
</dbReference>
<dbReference type="Gene3D" id="3.40.50.300">
    <property type="entry name" value="P-loop containing nucleotide triphosphate hydrolases"/>
    <property type="match status" value="2"/>
</dbReference>
<dbReference type="AlphaFoldDB" id="A0A5K7ZE17"/>
<dbReference type="InterPro" id="IPR027785">
    <property type="entry name" value="UvrD-like_helicase_C"/>
</dbReference>
<dbReference type="PANTHER" id="PTHR11070">
    <property type="entry name" value="UVRD / RECB / PCRA DNA HELICASE FAMILY MEMBER"/>
    <property type="match status" value="1"/>
</dbReference>
<dbReference type="Proteomes" id="UP000425960">
    <property type="component" value="Chromosome"/>
</dbReference>
<dbReference type="SUPFAM" id="SSF52540">
    <property type="entry name" value="P-loop containing nucleoside triphosphate hydrolases"/>
    <property type="match status" value="1"/>
</dbReference>
<dbReference type="GO" id="GO:0031297">
    <property type="term" value="P:replication fork processing"/>
    <property type="evidence" value="ECO:0007669"/>
    <property type="project" value="TreeGrafter"/>
</dbReference>